<dbReference type="Pfam" id="PF00266">
    <property type="entry name" value="Aminotran_5"/>
    <property type="match status" value="1"/>
</dbReference>
<dbReference type="Proteomes" id="UP001260188">
    <property type="component" value="Unassembled WGS sequence"/>
</dbReference>
<evidence type="ECO:0000256" key="2">
    <source>
        <dbReference type="ARBA" id="ARBA00009236"/>
    </source>
</evidence>
<dbReference type="InterPro" id="IPR015421">
    <property type="entry name" value="PyrdxlP-dep_Trfase_major"/>
</dbReference>
<dbReference type="InterPro" id="IPR015422">
    <property type="entry name" value="PyrdxlP-dep_Trfase_small"/>
</dbReference>
<proteinExistence type="inferred from homology"/>
<keyword evidence="6" id="KW-1185">Reference proteome</keyword>
<evidence type="ECO:0000313" key="6">
    <source>
        <dbReference type="Proteomes" id="UP001260188"/>
    </source>
</evidence>
<dbReference type="PIRSF" id="PIRSF000524">
    <property type="entry name" value="SPT"/>
    <property type="match status" value="1"/>
</dbReference>
<keyword evidence="5" id="KW-0032">Aminotransferase</keyword>
<dbReference type="EC" id="2.6.1.112" evidence="5"/>
<protein>
    <submittedName>
        <fullName evidence="5">(S)-ureidoglycine-glyoxylate aminotransferase</fullName>
        <ecNumber evidence="5">2.6.1.112</ecNumber>
    </submittedName>
</protein>
<accession>A0ABU1I4W7</accession>
<sequence>MTNPTVQIPGPIDPPARLLMGPGPISAYPSVLTAMSAALVGQYDPFMTRTMTETQELYRAVWSTRNDATMLVDGTSRAGIEAAIVSLVRPGDRVLVPIFGRFGHLLAEIAERALAEVHTIETEWGQVFTPAAIEEAVVRVKPTLLALVQGDTSTTMNQPLDEIGAICAKHGVLFYSDATASLGGNEFDADDWGLDAATAGLQKCLGGPSGSAPITLSERAVEVVRSRARIEAGIREPGDPDASDFVRSNYFDLGMILDYWGPRRLNHHTEATSMLYGARECARVLLLEGRDEVIARHRLAGAAMLAGVQALGLTVFGDIAHKMNNVVAVEIPDGVPGDEARAALLTDFGIEIGTSFGPLHGRVWRIGTMGYNARQDAVLTTLSALEAVLRRYGAAVPVAGGVEAAADVYRGH</sequence>
<keyword evidence="3" id="KW-0663">Pyridoxal phosphate</keyword>
<comment type="cofactor">
    <cofactor evidence="1">
        <name>pyridoxal 5'-phosphate</name>
        <dbReference type="ChEBI" id="CHEBI:597326"/>
    </cofactor>
</comment>
<comment type="similarity">
    <text evidence="2">Belongs to the class-V pyridoxal-phosphate-dependent aminotransferase family.</text>
</comment>
<dbReference type="RefSeq" id="WP_309666908.1">
    <property type="nucleotide sequence ID" value="NZ_JAVIZA010000001.1"/>
</dbReference>
<organism evidence="5 6">
    <name type="scientific">Microbacterium paludicola</name>
    <dbReference type="NCBI Taxonomy" id="300019"/>
    <lineage>
        <taxon>Bacteria</taxon>
        <taxon>Bacillati</taxon>
        <taxon>Actinomycetota</taxon>
        <taxon>Actinomycetes</taxon>
        <taxon>Micrococcales</taxon>
        <taxon>Microbacteriaceae</taxon>
        <taxon>Microbacterium</taxon>
    </lineage>
</organism>
<dbReference type="PANTHER" id="PTHR21152">
    <property type="entry name" value="AMINOTRANSFERASE CLASS V"/>
    <property type="match status" value="1"/>
</dbReference>
<comment type="caution">
    <text evidence="5">The sequence shown here is derived from an EMBL/GenBank/DDBJ whole genome shotgun (WGS) entry which is preliminary data.</text>
</comment>
<evidence type="ECO:0000256" key="1">
    <source>
        <dbReference type="ARBA" id="ARBA00001933"/>
    </source>
</evidence>
<gene>
    <name evidence="5" type="ORF">QE367_002317</name>
</gene>
<feature type="domain" description="Aminotransferase class V" evidence="4">
    <location>
        <begin position="47"/>
        <end position="218"/>
    </location>
</feature>
<dbReference type="SUPFAM" id="SSF53383">
    <property type="entry name" value="PLP-dependent transferases"/>
    <property type="match status" value="1"/>
</dbReference>
<evidence type="ECO:0000259" key="4">
    <source>
        <dbReference type="Pfam" id="PF00266"/>
    </source>
</evidence>
<dbReference type="InterPro" id="IPR015424">
    <property type="entry name" value="PyrdxlP-dep_Trfase"/>
</dbReference>
<dbReference type="PANTHER" id="PTHR21152:SF40">
    <property type="entry name" value="ALANINE--GLYOXYLATE AMINOTRANSFERASE"/>
    <property type="match status" value="1"/>
</dbReference>
<name>A0ABU1I4W7_9MICO</name>
<dbReference type="Gene3D" id="3.90.1150.10">
    <property type="entry name" value="Aspartate Aminotransferase, domain 1"/>
    <property type="match status" value="1"/>
</dbReference>
<dbReference type="GO" id="GO:0008483">
    <property type="term" value="F:transaminase activity"/>
    <property type="evidence" value="ECO:0007669"/>
    <property type="project" value="UniProtKB-KW"/>
</dbReference>
<dbReference type="InterPro" id="IPR000192">
    <property type="entry name" value="Aminotrans_V_dom"/>
</dbReference>
<reference evidence="5 6" key="1">
    <citation type="submission" date="2023-08" db="EMBL/GenBank/DDBJ databases">
        <title>Functional and genomic diversity of the sorghum phyllosphere microbiome.</title>
        <authorList>
            <person name="Shade A."/>
        </authorList>
    </citation>
    <scope>NUCLEOTIDE SEQUENCE [LARGE SCALE GENOMIC DNA]</scope>
    <source>
        <strain evidence="5 6">SORGH_AS_0919</strain>
    </source>
</reference>
<evidence type="ECO:0000256" key="3">
    <source>
        <dbReference type="ARBA" id="ARBA00022898"/>
    </source>
</evidence>
<evidence type="ECO:0000313" key="5">
    <source>
        <dbReference type="EMBL" id="MDR6168113.1"/>
    </source>
</evidence>
<dbReference type="EMBL" id="JAVIZA010000001">
    <property type="protein sequence ID" value="MDR6168113.1"/>
    <property type="molecule type" value="Genomic_DNA"/>
</dbReference>
<keyword evidence="5" id="KW-0808">Transferase</keyword>
<dbReference type="InterPro" id="IPR024169">
    <property type="entry name" value="SP_NH2Trfase/AEP_transaminase"/>
</dbReference>
<dbReference type="Gene3D" id="3.40.640.10">
    <property type="entry name" value="Type I PLP-dependent aspartate aminotransferase-like (Major domain)"/>
    <property type="match status" value="1"/>
</dbReference>